<dbReference type="OrthoDB" id="5350410at2759"/>
<dbReference type="Gene3D" id="2.60.40.10">
    <property type="entry name" value="Immunoglobulins"/>
    <property type="match status" value="1"/>
</dbReference>
<evidence type="ECO:0000256" key="1">
    <source>
        <dbReference type="SAM" id="MobiDB-lite"/>
    </source>
</evidence>
<dbReference type="AlphaFoldDB" id="A0A9P7NB71"/>
<dbReference type="EMBL" id="SRPW01000864">
    <property type="protein sequence ID" value="KAG6011536.1"/>
    <property type="molecule type" value="Genomic_DNA"/>
</dbReference>
<dbReference type="InterPro" id="IPR014756">
    <property type="entry name" value="Ig_E-set"/>
</dbReference>
<dbReference type="CDD" id="cd02859">
    <property type="entry name" value="E_set_AMPKbeta_like_N"/>
    <property type="match status" value="1"/>
</dbReference>
<feature type="compositionally biased region" description="Polar residues" evidence="1">
    <location>
        <begin position="290"/>
        <end position="300"/>
    </location>
</feature>
<feature type="region of interest" description="Disordered" evidence="1">
    <location>
        <begin position="225"/>
        <end position="382"/>
    </location>
</feature>
<name>A0A9P7NB71_9HYPO</name>
<dbReference type="Pfam" id="PF16561">
    <property type="entry name" value="AMPK1_CBM"/>
    <property type="match status" value="1"/>
</dbReference>
<feature type="compositionally biased region" description="Basic and acidic residues" evidence="1">
    <location>
        <begin position="144"/>
        <end position="154"/>
    </location>
</feature>
<evidence type="ECO:0000259" key="2">
    <source>
        <dbReference type="Pfam" id="PF16561"/>
    </source>
</evidence>
<feature type="compositionally biased region" description="Basic and acidic residues" evidence="1">
    <location>
        <begin position="254"/>
        <end position="270"/>
    </location>
</feature>
<proteinExistence type="predicted"/>
<dbReference type="Proteomes" id="UP000748025">
    <property type="component" value="Unassembled WGS sequence"/>
</dbReference>
<dbReference type="SUPFAM" id="SSF81296">
    <property type="entry name" value="E set domains"/>
    <property type="match status" value="1"/>
</dbReference>
<dbReference type="InterPro" id="IPR013783">
    <property type="entry name" value="Ig-like_fold"/>
</dbReference>
<gene>
    <name evidence="3" type="ORF">E4U43_008250</name>
</gene>
<reference evidence="3" key="1">
    <citation type="journal article" date="2020" name="bioRxiv">
        <title>Whole genome comparisons of ergot fungi reveals the divergence and evolution of species within the genus Claviceps are the result of varying mechanisms driving genome evolution and host range expansion.</title>
        <authorList>
            <person name="Wyka S.A."/>
            <person name="Mondo S.J."/>
            <person name="Liu M."/>
            <person name="Dettman J."/>
            <person name="Nalam V."/>
            <person name="Broders K.D."/>
        </authorList>
    </citation>
    <scope>NUCLEOTIDE SEQUENCE</scope>
    <source>
        <strain evidence="3">CCC 602</strain>
    </source>
</reference>
<feature type="domain" description="AMP-activated protein kinase glycogen-binding" evidence="2">
    <location>
        <begin position="11"/>
        <end position="96"/>
    </location>
</feature>
<evidence type="ECO:0000313" key="3">
    <source>
        <dbReference type="EMBL" id="KAG6011536.1"/>
    </source>
</evidence>
<organism evidence="3 4">
    <name type="scientific">Claviceps pusilla</name>
    <dbReference type="NCBI Taxonomy" id="123648"/>
    <lineage>
        <taxon>Eukaryota</taxon>
        <taxon>Fungi</taxon>
        <taxon>Dikarya</taxon>
        <taxon>Ascomycota</taxon>
        <taxon>Pezizomycotina</taxon>
        <taxon>Sordariomycetes</taxon>
        <taxon>Hypocreomycetidae</taxon>
        <taxon>Hypocreales</taxon>
        <taxon>Clavicipitaceae</taxon>
        <taxon>Claviceps</taxon>
    </lineage>
</organism>
<protein>
    <recommendedName>
        <fullName evidence="2">AMP-activated protein kinase glycogen-binding domain-containing protein</fullName>
    </recommendedName>
</protein>
<evidence type="ECO:0000313" key="4">
    <source>
        <dbReference type="Proteomes" id="UP000748025"/>
    </source>
</evidence>
<feature type="region of interest" description="Disordered" evidence="1">
    <location>
        <begin position="124"/>
        <end position="154"/>
    </location>
</feature>
<dbReference type="InterPro" id="IPR032640">
    <property type="entry name" value="AMPK1_CBM"/>
</dbReference>
<comment type="caution">
    <text evidence="3">The sequence shown here is derived from an EMBL/GenBank/DDBJ whole genome shotgun (WGS) entry which is preliminary data.</text>
</comment>
<feature type="compositionally biased region" description="Basic and acidic residues" evidence="1">
    <location>
        <begin position="339"/>
        <end position="349"/>
    </location>
</feature>
<sequence>MPASNTTVTVNYRKRGLSPPVFVAGTFTEPAWESQEMHSLTDESGEHHFTIQVPVEPGKEYQYHFRASGQDDWFVDEHATIAIDSRGQRCNVLRVPVTRNTGDRAPTPLVEATEQDNNRVAAGENTAASTFEPLLPPPNKSRGRVTEGEGRSDTPIKQVAAVAAEVADTAAKLDGPSLKPSPLVLLPRDDVPTDETVQEQINTPLFAHESFGNYEFVNDEVDRNDASKAVKPSASLPSDGAGSAAGDVDVDDPTLEKFPSDRESVLDTLRKIQSSTEEGQAVLDDGQYSAAVTSGRTSMESSEEYDFSLSPSSRMRENRTSRGSFGRPRSAVSLSCIAEEPKSPEDAHSSSKYTVRSDAQAVSGSGSGTDDDGILTMNKAKV</sequence>
<keyword evidence="4" id="KW-1185">Reference proteome</keyword>
<feature type="compositionally biased region" description="Low complexity" evidence="1">
    <location>
        <begin position="232"/>
        <end position="247"/>
    </location>
</feature>
<accession>A0A9P7NB71</accession>